<protein>
    <submittedName>
        <fullName evidence="2">Uncharacterized protein</fullName>
    </submittedName>
</protein>
<proteinExistence type="predicted"/>
<accession>A2EV25</accession>
<dbReference type="Proteomes" id="UP000001542">
    <property type="component" value="Unassembled WGS sequence"/>
</dbReference>
<reference evidence="2" key="1">
    <citation type="submission" date="2006-10" db="EMBL/GenBank/DDBJ databases">
        <authorList>
            <person name="Amadeo P."/>
            <person name="Zhao Q."/>
            <person name="Wortman J."/>
            <person name="Fraser-Liggett C."/>
            <person name="Carlton J."/>
        </authorList>
    </citation>
    <scope>NUCLEOTIDE SEQUENCE</scope>
    <source>
        <strain evidence="2">G3</strain>
    </source>
</reference>
<evidence type="ECO:0000256" key="1">
    <source>
        <dbReference type="SAM" id="Phobius"/>
    </source>
</evidence>
<keyword evidence="1" id="KW-1133">Transmembrane helix</keyword>
<gene>
    <name evidence="2" type="ORF">TVAG_450480</name>
</gene>
<dbReference type="AlphaFoldDB" id="A2EV25"/>
<reference evidence="2" key="2">
    <citation type="journal article" date="2007" name="Science">
        <title>Draft genome sequence of the sexually transmitted pathogen Trichomonas vaginalis.</title>
        <authorList>
            <person name="Carlton J.M."/>
            <person name="Hirt R.P."/>
            <person name="Silva J.C."/>
            <person name="Delcher A.L."/>
            <person name="Schatz M."/>
            <person name="Zhao Q."/>
            <person name="Wortman J.R."/>
            <person name="Bidwell S.L."/>
            <person name="Alsmark U.C.M."/>
            <person name="Besteiro S."/>
            <person name="Sicheritz-Ponten T."/>
            <person name="Noel C.J."/>
            <person name="Dacks J.B."/>
            <person name="Foster P.G."/>
            <person name="Simillion C."/>
            <person name="Van de Peer Y."/>
            <person name="Miranda-Saavedra D."/>
            <person name="Barton G.J."/>
            <person name="Westrop G.D."/>
            <person name="Mueller S."/>
            <person name="Dessi D."/>
            <person name="Fiori P.L."/>
            <person name="Ren Q."/>
            <person name="Paulsen I."/>
            <person name="Zhang H."/>
            <person name="Bastida-Corcuera F.D."/>
            <person name="Simoes-Barbosa A."/>
            <person name="Brown M.T."/>
            <person name="Hayes R.D."/>
            <person name="Mukherjee M."/>
            <person name="Okumura C.Y."/>
            <person name="Schneider R."/>
            <person name="Smith A.J."/>
            <person name="Vanacova S."/>
            <person name="Villalvazo M."/>
            <person name="Haas B.J."/>
            <person name="Pertea M."/>
            <person name="Feldblyum T.V."/>
            <person name="Utterback T.R."/>
            <person name="Shu C.L."/>
            <person name="Osoegawa K."/>
            <person name="de Jong P.J."/>
            <person name="Hrdy I."/>
            <person name="Horvathova L."/>
            <person name="Zubacova Z."/>
            <person name="Dolezal P."/>
            <person name="Malik S.B."/>
            <person name="Logsdon J.M. Jr."/>
            <person name="Henze K."/>
            <person name="Gupta A."/>
            <person name="Wang C.C."/>
            <person name="Dunne R.L."/>
            <person name="Upcroft J.A."/>
            <person name="Upcroft P."/>
            <person name="White O."/>
            <person name="Salzberg S.L."/>
            <person name="Tang P."/>
            <person name="Chiu C.-H."/>
            <person name="Lee Y.-S."/>
            <person name="Embley T.M."/>
            <person name="Coombs G.H."/>
            <person name="Mottram J.C."/>
            <person name="Tachezy J."/>
            <person name="Fraser-Liggett C.M."/>
            <person name="Johnson P.J."/>
        </authorList>
    </citation>
    <scope>NUCLEOTIDE SEQUENCE [LARGE SCALE GENOMIC DNA]</scope>
    <source>
        <strain evidence="2">G3</strain>
    </source>
</reference>
<name>A2EV25_TRIV3</name>
<dbReference type="SMR" id="A2EV25"/>
<feature type="transmembrane region" description="Helical" evidence="1">
    <location>
        <begin position="214"/>
        <end position="239"/>
    </location>
</feature>
<evidence type="ECO:0000313" key="2">
    <source>
        <dbReference type="EMBL" id="EAY03475.1"/>
    </source>
</evidence>
<evidence type="ECO:0000313" key="3">
    <source>
        <dbReference type="Proteomes" id="UP000001542"/>
    </source>
</evidence>
<keyword evidence="1" id="KW-0812">Transmembrane</keyword>
<keyword evidence="1" id="KW-0472">Membrane</keyword>
<organism evidence="2 3">
    <name type="scientific">Trichomonas vaginalis (strain ATCC PRA-98 / G3)</name>
    <dbReference type="NCBI Taxonomy" id="412133"/>
    <lineage>
        <taxon>Eukaryota</taxon>
        <taxon>Metamonada</taxon>
        <taxon>Parabasalia</taxon>
        <taxon>Trichomonadida</taxon>
        <taxon>Trichomonadidae</taxon>
        <taxon>Trichomonas</taxon>
    </lineage>
</organism>
<sequence length="258" mass="29037">MFAILHALTASVDYTDIFYQQYDEIVSSKPINLPYYDDNGKTEITITPSQDVRYYNVTCRERNIKITSQYMSIVKVTGNYNKIIISGPAIVQIEGDYNTVKNTVQIGYSLSHPLIMINGTDNEVEASWEGSALIDYKFLFIIFIGGWNNKLPSTGNSDLYLDPVRINSTKTTIADIANIGSVNFTKLIENNSIAYKMELRAGDSYKHADSVKKFYLCVVLPASIGVIVFIALIISFVVYCIHTKRKENQDSGVEYNKV</sequence>
<keyword evidence="3" id="KW-1185">Reference proteome</keyword>
<dbReference type="VEuPathDB" id="TrichDB:TVAG_450480"/>
<dbReference type="EMBL" id="DS113503">
    <property type="protein sequence ID" value="EAY03475.1"/>
    <property type="molecule type" value="Genomic_DNA"/>
</dbReference>
<dbReference type="InParanoid" id="A2EV25"/>
<dbReference type="VEuPathDB" id="TrichDB:TVAGG3_0946090"/>